<name>A0AAV2HPQ3_LYMST</name>
<proteinExistence type="predicted"/>
<accession>A0AAV2HPQ3</accession>
<dbReference type="AlphaFoldDB" id="A0AAV2HPQ3"/>
<dbReference type="EMBL" id="CAXITT010000174">
    <property type="protein sequence ID" value="CAL1534519.1"/>
    <property type="molecule type" value="Genomic_DNA"/>
</dbReference>
<evidence type="ECO:0000313" key="3">
    <source>
        <dbReference type="EMBL" id="CAL1534519.1"/>
    </source>
</evidence>
<dbReference type="Proteomes" id="UP001497497">
    <property type="component" value="Unassembled WGS sequence"/>
</dbReference>
<reference evidence="3 4" key="1">
    <citation type="submission" date="2024-04" db="EMBL/GenBank/DDBJ databases">
        <authorList>
            <consortium name="Genoscope - CEA"/>
            <person name="William W."/>
        </authorList>
    </citation>
    <scope>NUCLEOTIDE SEQUENCE [LARGE SCALE GENOMIC DNA]</scope>
</reference>
<keyword evidence="2" id="KW-0732">Signal</keyword>
<feature type="region of interest" description="Disordered" evidence="1">
    <location>
        <begin position="95"/>
        <end position="127"/>
    </location>
</feature>
<feature type="chain" id="PRO_5043954354" evidence="2">
    <location>
        <begin position="20"/>
        <end position="208"/>
    </location>
</feature>
<evidence type="ECO:0000256" key="2">
    <source>
        <dbReference type="SAM" id="SignalP"/>
    </source>
</evidence>
<feature type="signal peptide" evidence="2">
    <location>
        <begin position="1"/>
        <end position="19"/>
    </location>
</feature>
<keyword evidence="4" id="KW-1185">Reference proteome</keyword>
<sequence length="208" mass="22297">MRYLLGVALLNMVVAGTNGQLTAAESMGDVFFYSTPIYCTTLVPQLQTCPPQPCFASNTRGQCCMGIYRSTTGALYQQCKCNNNINCNTYPPVGGPSATRTPPPTTSTPPPTTSTPPPTTNTRRTTRAARTTTAAPFFHDMPQYCSAVTADMPKFCLVPDPCYSSTTRASCCLTLSRQFLIDAPGLIAYLPQCRCSASVGTCEQNVQG</sequence>
<protein>
    <submittedName>
        <fullName evidence="3">Uncharacterized protein</fullName>
    </submittedName>
</protein>
<evidence type="ECO:0000313" key="4">
    <source>
        <dbReference type="Proteomes" id="UP001497497"/>
    </source>
</evidence>
<feature type="compositionally biased region" description="Pro residues" evidence="1">
    <location>
        <begin position="101"/>
        <end position="119"/>
    </location>
</feature>
<comment type="caution">
    <text evidence="3">The sequence shown here is derived from an EMBL/GenBank/DDBJ whole genome shotgun (WGS) entry which is preliminary data.</text>
</comment>
<evidence type="ECO:0000256" key="1">
    <source>
        <dbReference type="SAM" id="MobiDB-lite"/>
    </source>
</evidence>
<gene>
    <name evidence="3" type="ORF">GSLYS_00008479001</name>
</gene>
<organism evidence="3 4">
    <name type="scientific">Lymnaea stagnalis</name>
    <name type="common">Great pond snail</name>
    <name type="synonym">Helix stagnalis</name>
    <dbReference type="NCBI Taxonomy" id="6523"/>
    <lineage>
        <taxon>Eukaryota</taxon>
        <taxon>Metazoa</taxon>
        <taxon>Spiralia</taxon>
        <taxon>Lophotrochozoa</taxon>
        <taxon>Mollusca</taxon>
        <taxon>Gastropoda</taxon>
        <taxon>Heterobranchia</taxon>
        <taxon>Euthyneura</taxon>
        <taxon>Panpulmonata</taxon>
        <taxon>Hygrophila</taxon>
        <taxon>Lymnaeoidea</taxon>
        <taxon>Lymnaeidae</taxon>
        <taxon>Lymnaea</taxon>
    </lineage>
</organism>